<evidence type="ECO:0000313" key="4">
    <source>
        <dbReference type="Proteomes" id="UP000245293"/>
    </source>
</evidence>
<dbReference type="InterPro" id="IPR013815">
    <property type="entry name" value="ATP_grasp_subdomain_1"/>
</dbReference>
<dbReference type="Pfam" id="PF13607">
    <property type="entry name" value="Succ_CoA_lig"/>
    <property type="match status" value="1"/>
</dbReference>
<dbReference type="PANTHER" id="PTHR42793:SF4">
    <property type="entry name" value="BLL6376 PROTEIN"/>
    <property type="match status" value="1"/>
</dbReference>
<keyword evidence="4" id="KW-1185">Reference proteome</keyword>
<dbReference type="Gene3D" id="3.30.470.20">
    <property type="entry name" value="ATP-grasp fold, B domain"/>
    <property type="match status" value="1"/>
</dbReference>
<organism evidence="3 4">
    <name type="scientific">Salibaculum griseiflavum</name>
    <dbReference type="NCBI Taxonomy" id="1914409"/>
    <lineage>
        <taxon>Bacteria</taxon>
        <taxon>Pseudomonadati</taxon>
        <taxon>Pseudomonadota</taxon>
        <taxon>Alphaproteobacteria</taxon>
        <taxon>Rhodobacterales</taxon>
        <taxon>Roseobacteraceae</taxon>
        <taxon>Salibaculum</taxon>
    </lineage>
</organism>
<dbReference type="SUPFAM" id="SSF51735">
    <property type="entry name" value="NAD(P)-binding Rossmann-fold domains"/>
    <property type="match status" value="1"/>
</dbReference>
<reference evidence="4" key="1">
    <citation type="submission" date="2018-05" db="EMBL/GenBank/DDBJ databases">
        <authorList>
            <person name="Du Z."/>
            <person name="Wang X."/>
        </authorList>
    </citation>
    <scope>NUCLEOTIDE SEQUENCE [LARGE SCALE GENOMIC DNA]</scope>
    <source>
        <strain evidence="4">WDS4C29</strain>
    </source>
</reference>
<dbReference type="AlphaFoldDB" id="A0A2V1P3Q8"/>
<dbReference type="FunFam" id="3.40.50.261:FF:000021">
    <property type="entry name" value="Acetyl-CoA synthetase, putative"/>
    <property type="match status" value="1"/>
</dbReference>
<dbReference type="SUPFAM" id="SSF52210">
    <property type="entry name" value="Succinyl-CoA synthetase domains"/>
    <property type="match status" value="2"/>
</dbReference>
<dbReference type="Pfam" id="PF13549">
    <property type="entry name" value="ATP-grasp_5"/>
    <property type="match status" value="1"/>
</dbReference>
<comment type="caution">
    <text evidence="3">The sequence shown here is derived from an EMBL/GenBank/DDBJ whole genome shotgun (WGS) entry which is preliminary data.</text>
</comment>
<dbReference type="InterPro" id="IPR016102">
    <property type="entry name" value="Succinyl-CoA_synth-like"/>
</dbReference>
<feature type="domain" description="CoA-binding" evidence="2">
    <location>
        <begin position="7"/>
        <end position="92"/>
    </location>
</feature>
<dbReference type="OrthoDB" id="9807426at2"/>
<dbReference type="SMART" id="SM00881">
    <property type="entry name" value="CoA_binding"/>
    <property type="match status" value="1"/>
</dbReference>
<gene>
    <name evidence="3" type="ORF">DFK10_11745</name>
</gene>
<protein>
    <submittedName>
        <fullName evidence="3">Acyl-CoA synthetase</fullName>
    </submittedName>
</protein>
<dbReference type="InterPro" id="IPR036291">
    <property type="entry name" value="NAD(P)-bd_dom_sf"/>
</dbReference>
<evidence type="ECO:0000313" key="3">
    <source>
        <dbReference type="EMBL" id="PWG16454.1"/>
    </source>
</evidence>
<proteinExistence type="predicted"/>
<evidence type="ECO:0000259" key="2">
    <source>
        <dbReference type="SMART" id="SM00881"/>
    </source>
</evidence>
<sequence>MRDLSRVLRPDSVAVIGGGAWCRSVMEQIERAGFSGPVWHVHPRNGAYARIEDLPGAPDAAFVGINRDATIEAVQSLNDAGAGGAVCFASGFAEVGDGAERNASLLRAAGDMPIIGPNCYGIINALDGALLWPDQHGCRMVDRGVAILTQSSNMAINLTMQKRGLPIGYVVTCGNQAQTSQARIAMALLDDARVTAIGLHVEGFGDVGEWQALARKAKMRHVPLVVLKVGQSEAAQAAAVSHTASLSGSDTGARALLDHLGIGQVDDLSTFLEALKLLHIAGPLPSARIASISCSGGEASLAADTGARFGLEFPPLTRRQTDRLAQVLGPRVTLANPLDYHTYIWRDVSAMTDAFSSMVEPDLALTLLIVDFPRTDICNDTDWDSAVAAALAARAQTGGRLAMVSTLPELMPEDRARELAAGGVIPLAGLTEAMGAIRAAIMRHMADADLPRPGPAHPADLIEEDAAKRVLADHGATVPWGCRGALEEVLDQARDQPGPFVLKSTGIAHKTEAGAVMLNLEDADDIRDAANRMPDGDLLLERMVTDGVAELLIGVLRDPAHGFVLTLGAGGVLTEIMQDTAHLLVPASRNRVRQALQSLRIAPLLSGYRGKPAAKLEAVLDAIMAIQDYVLANTAHLQEVEINPLICTPSQAVVADALIRRTQ</sequence>
<dbReference type="Pfam" id="PF13380">
    <property type="entry name" value="CoA_binding_2"/>
    <property type="match status" value="1"/>
</dbReference>
<dbReference type="EMBL" id="QETF01000013">
    <property type="protein sequence ID" value="PWG16454.1"/>
    <property type="molecule type" value="Genomic_DNA"/>
</dbReference>
<dbReference type="Gene3D" id="3.40.50.261">
    <property type="entry name" value="Succinyl-CoA synthetase domains"/>
    <property type="match status" value="2"/>
</dbReference>
<dbReference type="Gene3D" id="3.30.1490.20">
    <property type="entry name" value="ATP-grasp fold, A domain"/>
    <property type="match status" value="1"/>
</dbReference>
<dbReference type="Proteomes" id="UP000245293">
    <property type="component" value="Unassembled WGS sequence"/>
</dbReference>
<dbReference type="InterPro" id="IPR003781">
    <property type="entry name" value="CoA-bd"/>
</dbReference>
<dbReference type="RefSeq" id="WP_109389225.1">
    <property type="nucleotide sequence ID" value="NZ_QETF01000013.1"/>
</dbReference>
<dbReference type="SUPFAM" id="SSF56059">
    <property type="entry name" value="Glutathione synthetase ATP-binding domain-like"/>
    <property type="match status" value="1"/>
</dbReference>
<dbReference type="Gene3D" id="3.40.50.720">
    <property type="entry name" value="NAD(P)-binding Rossmann-like Domain"/>
    <property type="match status" value="1"/>
</dbReference>
<name>A0A2V1P3Q8_9RHOB</name>
<accession>A0A2V1P3Q8</accession>
<dbReference type="InterPro" id="IPR032875">
    <property type="entry name" value="Succ_CoA_lig_flav_dom"/>
</dbReference>
<evidence type="ECO:0000256" key="1">
    <source>
        <dbReference type="ARBA" id="ARBA00022532"/>
    </source>
</evidence>
<dbReference type="GO" id="GO:0005524">
    <property type="term" value="F:ATP binding"/>
    <property type="evidence" value="ECO:0007669"/>
    <property type="project" value="InterPro"/>
</dbReference>
<dbReference type="GO" id="GO:0006099">
    <property type="term" value="P:tricarboxylic acid cycle"/>
    <property type="evidence" value="ECO:0007669"/>
    <property type="project" value="UniProtKB-KW"/>
</dbReference>
<keyword evidence="1" id="KW-0816">Tricarboxylic acid cycle</keyword>
<dbReference type="PANTHER" id="PTHR42793">
    <property type="entry name" value="COA BINDING DOMAIN CONTAINING PROTEIN"/>
    <property type="match status" value="1"/>
</dbReference>